<reference evidence="2 3" key="1">
    <citation type="submission" date="2019-09" db="EMBL/GenBank/DDBJ databases">
        <title>Genome sequence and assembly of Flavobacterium sp.</title>
        <authorList>
            <person name="Chhetri G."/>
        </authorList>
    </citation>
    <scope>NUCLEOTIDE SEQUENCE [LARGE SCALE GENOMIC DNA]</scope>
    <source>
        <strain evidence="2 3">SNL9</strain>
    </source>
</reference>
<feature type="signal peptide" evidence="1">
    <location>
        <begin position="1"/>
        <end position="21"/>
    </location>
</feature>
<sequence>MKKVLALLMSCSLLFMGCRHDDVLENDPNQSQEETGLKGKSFVLTQTELEAKYAGNKSLNNILQKEFKTEGGLIKTNSAEEGQNGVYIDLDHVQVFESDQMHTITYYVKLEGQEESDEPKEIYNLM</sequence>
<evidence type="ECO:0000313" key="3">
    <source>
        <dbReference type="Proteomes" id="UP000325141"/>
    </source>
</evidence>
<feature type="chain" id="PRO_5024318194" description="Lipoprotein" evidence="1">
    <location>
        <begin position="22"/>
        <end position="126"/>
    </location>
</feature>
<accession>A0A5M6C972</accession>
<organism evidence="2 3">
    <name type="scientific">Paenimyroides baculatum</name>
    <dbReference type="NCBI Taxonomy" id="2608000"/>
    <lineage>
        <taxon>Bacteria</taxon>
        <taxon>Pseudomonadati</taxon>
        <taxon>Bacteroidota</taxon>
        <taxon>Flavobacteriia</taxon>
        <taxon>Flavobacteriales</taxon>
        <taxon>Flavobacteriaceae</taxon>
        <taxon>Paenimyroides</taxon>
    </lineage>
</organism>
<name>A0A5M6C972_9FLAO</name>
<proteinExistence type="predicted"/>
<dbReference type="AlphaFoldDB" id="A0A5M6C972"/>
<evidence type="ECO:0000256" key="1">
    <source>
        <dbReference type="SAM" id="SignalP"/>
    </source>
</evidence>
<keyword evidence="3" id="KW-1185">Reference proteome</keyword>
<keyword evidence="1" id="KW-0732">Signal</keyword>
<dbReference type="EMBL" id="VWSG01000019">
    <property type="protein sequence ID" value="KAA5531696.1"/>
    <property type="molecule type" value="Genomic_DNA"/>
</dbReference>
<dbReference type="Proteomes" id="UP000325141">
    <property type="component" value="Unassembled WGS sequence"/>
</dbReference>
<protein>
    <recommendedName>
        <fullName evidence="4">Lipoprotein</fullName>
    </recommendedName>
</protein>
<comment type="caution">
    <text evidence="2">The sequence shown here is derived from an EMBL/GenBank/DDBJ whole genome shotgun (WGS) entry which is preliminary data.</text>
</comment>
<evidence type="ECO:0008006" key="4">
    <source>
        <dbReference type="Google" id="ProtNLM"/>
    </source>
</evidence>
<evidence type="ECO:0000313" key="2">
    <source>
        <dbReference type="EMBL" id="KAA5531696.1"/>
    </source>
</evidence>
<dbReference type="RefSeq" id="WP_150014891.1">
    <property type="nucleotide sequence ID" value="NZ_VWSG01000019.1"/>
</dbReference>
<gene>
    <name evidence="2" type="ORF">F0460_15530</name>
</gene>
<dbReference type="PROSITE" id="PS51257">
    <property type="entry name" value="PROKAR_LIPOPROTEIN"/>
    <property type="match status" value="1"/>
</dbReference>